<dbReference type="EnsemblMetazoa" id="LLOJ008096-RA">
    <property type="protein sequence ID" value="LLOJ008096-PA"/>
    <property type="gene ID" value="LLOJ008096"/>
</dbReference>
<organism evidence="3 4">
    <name type="scientific">Lutzomyia longipalpis</name>
    <name type="common">Sand fly</name>
    <dbReference type="NCBI Taxonomy" id="7200"/>
    <lineage>
        <taxon>Eukaryota</taxon>
        <taxon>Metazoa</taxon>
        <taxon>Ecdysozoa</taxon>
        <taxon>Arthropoda</taxon>
        <taxon>Hexapoda</taxon>
        <taxon>Insecta</taxon>
        <taxon>Pterygota</taxon>
        <taxon>Neoptera</taxon>
        <taxon>Endopterygota</taxon>
        <taxon>Diptera</taxon>
        <taxon>Nematocera</taxon>
        <taxon>Psychodoidea</taxon>
        <taxon>Psychodidae</taxon>
        <taxon>Lutzomyia</taxon>
        <taxon>Lutzomyia</taxon>
    </lineage>
</organism>
<proteinExistence type="predicted"/>
<reference evidence="3" key="3">
    <citation type="submission" date="2020-05" db="UniProtKB">
        <authorList>
            <consortium name="EnsemblMetazoa"/>
        </authorList>
    </citation>
    <scope>IDENTIFICATION</scope>
    <source>
        <strain evidence="3">Jacobina</strain>
    </source>
</reference>
<sequence length="90" mass="9983">MRPPLLVCLFLLITLSANLVRVGCGSSPGRYGDFLNNIKANTSAVDQREAALEVISRLIPTRAHEFAVEIDFSLPLNTFKLSLMIYQPFS</sequence>
<reference evidence="4" key="1">
    <citation type="submission" date="2012-05" db="EMBL/GenBank/DDBJ databases">
        <title>Whole Genome Assembly of Lutzomyia longipalpis.</title>
        <authorList>
            <person name="Richards S."/>
            <person name="Qu C."/>
            <person name="Dillon R."/>
            <person name="Worley K."/>
            <person name="Scherer S."/>
            <person name="Batterton M."/>
            <person name="Taylor A."/>
            <person name="Hawes A."/>
            <person name="Hernandez B."/>
            <person name="Kovar C."/>
            <person name="Mandapat C."/>
            <person name="Pham C."/>
            <person name="Qu C."/>
            <person name="Jing C."/>
            <person name="Bess C."/>
            <person name="Bandaranaike D."/>
            <person name="Ngo D."/>
            <person name="Ongeri F."/>
            <person name="Arias F."/>
            <person name="Lara F."/>
            <person name="Weissenberger G."/>
            <person name="Kamau G."/>
            <person name="Han H."/>
            <person name="Shen H."/>
            <person name="Dinh H."/>
            <person name="Khalil I."/>
            <person name="Jones J."/>
            <person name="Shafer J."/>
            <person name="Jayaseelan J."/>
            <person name="Quiroz J."/>
            <person name="Blankenburg K."/>
            <person name="Nguyen L."/>
            <person name="Jackson L."/>
            <person name="Francisco L."/>
            <person name="Tang L.-Y."/>
            <person name="Pu L.-L."/>
            <person name="Perales L."/>
            <person name="Lorensuhewa L."/>
            <person name="Munidasa M."/>
            <person name="Coyle M."/>
            <person name="Taylor M."/>
            <person name="Puazo M."/>
            <person name="Firestine M."/>
            <person name="Scheel M."/>
            <person name="Javaid M."/>
            <person name="Wang M."/>
            <person name="Li M."/>
            <person name="Tabassum N."/>
            <person name="Saada N."/>
            <person name="Osuji N."/>
            <person name="Aqrawi P."/>
            <person name="Fu Q."/>
            <person name="Thornton R."/>
            <person name="Raj R."/>
            <person name="Goodspeed R."/>
            <person name="Mata R."/>
            <person name="Najjar R."/>
            <person name="Gubbala S."/>
            <person name="Lee S."/>
            <person name="Denson S."/>
            <person name="Patil S."/>
            <person name="Macmil S."/>
            <person name="Qi S."/>
            <person name="Matskevitch T."/>
            <person name="Palculict T."/>
            <person name="Mathew T."/>
            <person name="Vee V."/>
            <person name="Velamala V."/>
            <person name="Korchina V."/>
            <person name="Cai W."/>
            <person name="Liu W."/>
            <person name="Dai W."/>
            <person name="Zou X."/>
            <person name="Zhu Y."/>
            <person name="Zhang Y."/>
            <person name="Wu Y.-Q."/>
            <person name="Xin Y."/>
            <person name="Nazarath L."/>
            <person name="Kovar C."/>
            <person name="Han Y."/>
            <person name="Muzny D."/>
            <person name="Gibbs R."/>
        </authorList>
    </citation>
    <scope>NUCLEOTIDE SEQUENCE [LARGE SCALE GENOMIC DNA]</scope>
    <source>
        <strain evidence="4">Jacobina</strain>
    </source>
</reference>
<dbReference type="EMBL" id="AJWK01027301">
    <property type="status" value="NOT_ANNOTATED_CDS"/>
    <property type="molecule type" value="Genomic_DNA"/>
</dbReference>
<dbReference type="EMBL" id="GITU01004593">
    <property type="protein sequence ID" value="MBC1173296.1"/>
    <property type="molecule type" value="Transcribed_RNA"/>
</dbReference>
<evidence type="ECO:0000256" key="1">
    <source>
        <dbReference type="SAM" id="SignalP"/>
    </source>
</evidence>
<protein>
    <submittedName>
        <fullName evidence="2">Putative secreted protein</fullName>
    </submittedName>
</protein>
<dbReference type="AlphaFoldDB" id="A0A1B0CT97"/>
<keyword evidence="1" id="KW-0732">Signal</keyword>
<evidence type="ECO:0000313" key="3">
    <source>
        <dbReference type="EnsemblMetazoa" id="LLOJ008096-PA"/>
    </source>
</evidence>
<dbReference type="VEuPathDB" id="VectorBase:LLONM1_002397"/>
<evidence type="ECO:0000313" key="2">
    <source>
        <dbReference type="EMBL" id="MBC1173296.1"/>
    </source>
</evidence>
<evidence type="ECO:0000313" key="4">
    <source>
        <dbReference type="Proteomes" id="UP000092461"/>
    </source>
</evidence>
<accession>A0A1B0CT97</accession>
<dbReference type="VEuPathDB" id="VectorBase:LLOJ008096"/>
<feature type="signal peptide" evidence="1">
    <location>
        <begin position="1"/>
        <end position="25"/>
    </location>
</feature>
<feature type="chain" id="PRO_5044555515" evidence="1">
    <location>
        <begin position="26"/>
        <end position="90"/>
    </location>
</feature>
<dbReference type="EMBL" id="AJWK01027300">
    <property type="status" value="NOT_ANNOTATED_CDS"/>
    <property type="molecule type" value="Genomic_DNA"/>
</dbReference>
<reference evidence="2" key="2">
    <citation type="journal article" date="2020" name="BMC">
        <title>Leishmania infection induces a limited differential gene expression in the sand fly midgut.</title>
        <authorList>
            <person name="Coutinho-Abreu I.V."/>
            <person name="Serafim T.D."/>
            <person name="Meneses C."/>
            <person name="Kamhawi S."/>
            <person name="Oliveira F."/>
            <person name="Valenzuela J.G."/>
        </authorList>
    </citation>
    <scope>NUCLEOTIDE SEQUENCE</scope>
    <source>
        <strain evidence="2">Jacobina</strain>
        <tissue evidence="2">Midgut</tissue>
    </source>
</reference>
<keyword evidence="4" id="KW-1185">Reference proteome</keyword>
<name>A0A1B0CT97_LUTLO</name>
<dbReference type="Proteomes" id="UP000092461">
    <property type="component" value="Unassembled WGS sequence"/>
</dbReference>